<dbReference type="Proteomes" id="UP000186922">
    <property type="component" value="Unassembled WGS sequence"/>
</dbReference>
<dbReference type="STRING" id="947166.A0A1D1VQM6"/>
<dbReference type="EMBL" id="BDGG01000008">
    <property type="protein sequence ID" value="GAV02493.1"/>
    <property type="molecule type" value="Genomic_DNA"/>
</dbReference>
<evidence type="ECO:0000313" key="3">
    <source>
        <dbReference type="EMBL" id="GAV02493.1"/>
    </source>
</evidence>
<feature type="transmembrane region" description="Helical" evidence="2">
    <location>
        <begin position="313"/>
        <end position="335"/>
    </location>
</feature>
<accession>A0A1D1VQM6</accession>
<gene>
    <name evidence="3" type="primary">RvY_13053</name>
    <name evidence="3" type="synonym">RvY_13053.2</name>
    <name evidence="3" type="ORF">RvY_13053-2</name>
</gene>
<dbReference type="PANTHER" id="PTHR21041">
    <property type="entry name" value="DENDRITIC CELL-SPECIFIC TRANSMEMBRANE PROTEIN"/>
    <property type="match status" value="1"/>
</dbReference>
<evidence type="ECO:0000256" key="2">
    <source>
        <dbReference type="SAM" id="Phobius"/>
    </source>
</evidence>
<feature type="compositionally biased region" description="Polar residues" evidence="1">
    <location>
        <begin position="60"/>
        <end position="72"/>
    </location>
</feature>
<name>A0A1D1VQM6_RAMVA</name>
<feature type="region of interest" description="Disordered" evidence="1">
    <location>
        <begin position="1"/>
        <end position="74"/>
    </location>
</feature>
<evidence type="ECO:0000256" key="1">
    <source>
        <dbReference type="SAM" id="MobiDB-lite"/>
    </source>
</evidence>
<keyword evidence="2" id="KW-0812">Transmembrane</keyword>
<proteinExistence type="predicted"/>
<dbReference type="AlphaFoldDB" id="A0A1D1VQM6"/>
<feature type="transmembrane region" description="Helical" evidence="2">
    <location>
        <begin position="342"/>
        <end position="361"/>
    </location>
</feature>
<dbReference type="InterPro" id="IPR051856">
    <property type="entry name" value="CSR-E3_Ligase_Protein"/>
</dbReference>
<dbReference type="OrthoDB" id="5985669at2759"/>
<feature type="region of interest" description="Disordered" evidence="1">
    <location>
        <begin position="198"/>
        <end position="228"/>
    </location>
</feature>
<reference evidence="3 4" key="1">
    <citation type="journal article" date="2016" name="Nat. Commun.">
        <title>Extremotolerant tardigrade genome and improved radiotolerance of human cultured cells by tardigrade-unique protein.</title>
        <authorList>
            <person name="Hashimoto T."/>
            <person name="Horikawa D.D."/>
            <person name="Saito Y."/>
            <person name="Kuwahara H."/>
            <person name="Kozuka-Hata H."/>
            <person name="Shin-I T."/>
            <person name="Minakuchi Y."/>
            <person name="Ohishi K."/>
            <person name="Motoyama A."/>
            <person name="Aizu T."/>
            <person name="Enomoto A."/>
            <person name="Kondo K."/>
            <person name="Tanaka S."/>
            <person name="Hara Y."/>
            <person name="Koshikawa S."/>
            <person name="Sagara H."/>
            <person name="Miura T."/>
            <person name="Yokobori S."/>
            <person name="Miyagawa K."/>
            <person name="Suzuki Y."/>
            <person name="Kubo T."/>
            <person name="Oyama M."/>
            <person name="Kohara Y."/>
            <person name="Fujiyama A."/>
            <person name="Arakawa K."/>
            <person name="Katayama T."/>
            <person name="Toyoda A."/>
            <person name="Kunieda T."/>
        </authorList>
    </citation>
    <scope>NUCLEOTIDE SEQUENCE [LARGE SCALE GENOMIC DNA]</scope>
    <source>
        <strain evidence="3 4">YOKOZUNA-1</strain>
    </source>
</reference>
<sequence length="543" mass="60755">MNRPAGPGLMPPVAPFRSGHGSAEPTSPRPILVRPFQPRHPSNSAYQPPPVQPRGKPSVVKTSHLSIGQSGIPNVPAISITQNYAKPQTPPQMPAGYRPPLSRPPLVPPRYSRVSIPRGSIPYTIPVGNGSLRQVPLAPWPQQKTTQLDNTDSGTIREQGLLSSVAHQVLPSRSSDFSLPARSSVRNVGANETSAIRFPTGTSFAGRGDQDQLPQRPSPMKYDPQPRSTMQRPTAIQLQMPPPYVPPPIDTYDPTSAHYRYKDELIDIGEMDKIGGRCGFCLEKFWLRMKRFLHKICPCFYALFSSKEEEYQLYKAILGFPFGVAVGVLFYYAMIDRLKLNTFFRFMMGTMMLIVMSMGYARSIKIRCVVWLIFPCFFGKSGRDILMTMAIGALLTGPVSNTMDNFKESVRTVTCMTELMINMTMVRFELTGKPIFSIVRNFVGSERMDKMTGKLHKSLSPVKNEVENTKETKEEEVKAARMDAEMGTKRSDYFHEQERKNAAKLAKEDGGNKSKAFAVDTSYIKKLDYRCNSMTSLLTARMS</sequence>
<evidence type="ECO:0000313" key="4">
    <source>
        <dbReference type="Proteomes" id="UP000186922"/>
    </source>
</evidence>
<keyword evidence="2" id="KW-1133">Transmembrane helix</keyword>
<comment type="caution">
    <text evidence="3">The sequence shown here is derived from an EMBL/GenBank/DDBJ whole genome shotgun (WGS) entry which is preliminary data.</text>
</comment>
<organism evidence="3 4">
    <name type="scientific">Ramazzottius varieornatus</name>
    <name type="common">Water bear</name>
    <name type="synonym">Tardigrade</name>
    <dbReference type="NCBI Taxonomy" id="947166"/>
    <lineage>
        <taxon>Eukaryota</taxon>
        <taxon>Metazoa</taxon>
        <taxon>Ecdysozoa</taxon>
        <taxon>Tardigrada</taxon>
        <taxon>Eutardigrada</taxon>
        <taxon>Parachela</taxon>
        <taxon>Hypsibioidea</taxon>
        <taxon>Ramazzottiidae</taxon>
        <taxon>Ramazzottius</taxon>
    </lineage>
</organism>
<dbReference type="PANTHER" id="PTHR21041:SF17">
    <property type="entry name" value="E3 UBIQUITIN-PROTEIN LIGASE DCST1"/>
    <property type="match status" value="1"/>
</dbReference>
<keyword evidence="4" id="KW-1185">Reference proteome</keyword>
<keyword evidence="2" id="KW-0472">Membrane</keyword>
<protein>
    <submittedName>
        <fullName evidence="3">Uncharacterized protein</fullName>
    </submittedName>
</protein>